<dbReference type="NCBIfam" id="TIGR01509">
    <property type="entry name" value="HAD-SF-IA-v3"/>
    <property type="match status" value="1"/>
</dbReference>
<comment type="caution">
    <text evidence="5">The sequence shown here is derived from an EMBL/GenBank/DDBJ whole genome shotgun (WGS) entry which is preliminary data.</text>
</comment>
<dbReference type="EMBL" id="QFNN01000002">
    <property type="protein sequence ID" value="PZO92094.1"/>
    <property type="molecule type" value="Genomic_DNA"/>
</dbReference>
<dbReference type="InterPro" id="IPR006439">
    <property type="entry name" value="HAD-SF_hydro_IA"/>
</dbReference>
<dbReference type="InterPro" id="IPR051600">
    <property type="entry name" value="Beta-PGM-like"/>
</dbReference>
<dbReference type="PANTHER" id="PTHR46193">
    <property type="entry name" value="6-PHOSPHOGLUCONATE PHOSPHATASE"/>
    <property type="match status" value="1"/>
</dbReference>
<protein>
    <submittedName>
        <fullName evidence="5">Haloacid dehalogenase</fullName>
    </submittedName>
</protein>
<dbReference type="Proteomes" id="UP000249066">
    <property type="component" value="Unassembled WGS sequence"/>
</dbReference>
<dbReference type="SUPFAM" id="SSF56784">
    <property type="entry name" value="HAD-like"/>
    <property type="match status" value="1"/>
</dbReference>
<evidence type="ECO:0000256" key="3">
    <source>
        <dbReference type="ARBA" id="ARBA00022723"/>
    </source>
</evidence>
<evidence type="ECO:0000256" key="2">
    <source>
        <dbReference type="ARBA" id="ARBA00006171"/>
    </source>
</evidence>
<reference evidence="5 6" key="1">
    <citation type="submission" date="2017-08" db="EMBL/GenBank/DDBJ databases">
        <title>Infants hospitalized years apart are colonized by the same room-sourced microbial strains.</title>
        <authorList>
            <person name="Brooks B."/>
            <person name="Olm M.R."/>
            <person name="Firek B.A."/>
            <person name="Baker R."/>
            <person name="Thomas B.C."/>
            <person name="Morowitz M.J."/>
            <person name="Banfield J.F."/>
        </authorList>
    </citation>
    <scope>NUCLEOTIDE SEQUENCE [LARGE SCALE GENOMIC DNA]</scope>
    <source>
        <strain evidence="5">S2_018_000_R2_101</strain>
    </source>
</reference>
<evidence type="ECO:0000313" key="6">
    <source>
        <dbReference type="Proteomes" id="UP000249066"/>
    </source>
</evidence>
<sequence length="242" mass="25441">MCREQNPAGAPASQRRFDALILDFDGVIVESEYEGNRHLAELLTELGHPTDVETSMARFMGLSGASFHQAIETWIGRPIPARFHELRAAEDARVLAEGVPPVAGAVTAIEGVDPALPRAIASSSSSVWIKAHLDHVGLRRYFDDALIFSGREHVRHGKPAPDIYIHAAAALGVPIERALIVEDSPVGVTGAVASGATVVGLTAGRHCAPGHGEILKRLGAHHIASSWAEVSALLSGAPTSAG</sequence>
<accession>A0A2W5ABX1</accession>
<dbReference type="Pfam" id="PF00702">
    <property type="entry name" value="Hydrolase"/>
    <property type="match status" value="1"/>
</dbReference>
<dbReference type="GO" id="GO:0046872">
    <property type="term" value="F:metal ion binding"/>
    <property type="evidence" value="ECO:0007669"/>
    <property type="project" value="UniProtKB-KW"/>
</dbReference>
<dbReference type="PANTHER" id="PTHR46193:SF10">
    <property type="entry name" value="6-PHOSPHOGLUCONATE PHOSPHATASE"/>
    <property type="match status" value="1"/>
</dbReference>
<keyword evidence="4" id="KW-0460">Magnesium</keyword>
<dbReference type="InterPro" id="IPR023214">
    <property type="entry name" value="HAD_sf"/>
</dbReference>
<proteinExistence type="inferred from homology"/>
<comment type="similarity">
    <text evidence="2">Belongs to the HAD-like hydrolase superfamily. CbbY/CbbZ/Gph/YieH family.</text>
</comment>
<evidence type="ECO:0000256" key="1">
    <source>
        <dbReference type="ARBA" id="ARBA00001946"/>
    </source>
</evidence>
<gene>
    <name evidence="5" type="ORF">DI623_01190</name>
</gene>
<dbReference type="SFLD" id="SFLDG01129">
    <property type="entry name" value="C1.5:_HAD__Beta-PGM__Phosphata"/>
    <property type="match status" value="1"/>
</dbReference>
<dbReference type="InterPro" id="IPR036412">
    <property type="entry name" value="HAD-like_sf"/>
</dbReference>
<dbReference type="InterPro" id="IPR023198">
    <property type="entry name" value="PGP-like_dom2"/>
</dbReference>
<organism evidence="5 6">
    <name type="scientific">Sphingomonas sanxanigenens</name>
    <dbReference type="NCBI Taxonomy" id="397260"/>
    <lineage>
        <taxon>Bacteria</taxon>
        <taxon>Pseudomonadati</taxon>
        <taxon>Pseudomonadota</taxon>
        <taxon>Alphaproteobacteria</taxon>
        <taxon>Sphingomonadales</taxon>
        <taxon>Sphingomonadaceae</taxon>
        <taxon>Sphingomonas</taxon>
    </lineage>
</organism>
<evidence type="ECO:0000313" key="5">
    <source>
        <dbReference type="EMBL" id="PZO92094.1"/>
    </source>
</evidence>
<dbReference type="Gene3D" id="3.40.50.1000">
    <property type="entry name" value="HAD superfamily/HAD-like"/>
    <property type="match status" value="1"/>
</dbReference>
<dbReference type="SFLD" id="SFLDS00003">
    <property type="entry name" value="Haloacid_Dehalogenase"/>
    <property type="match status" value="1"/>
</dbReference>
<name>A0A2W5ABX1_9SPHN</name>
<dbReference type="AlphaFoldDB" id="A0A2W5ABX1"/>
<dbReference type="GO" id="GO:0003824">
    <property type="term" value="F:catalytic activity"/>
    <property type="evidence" value="ECO:0007669"/>
    <property type="project" value="UniProtKB-ARBA"/>
</dbReference>
<keyword evidence="3" id="KW-0479">Metal-binding</keyword>
<comment type="cofactor">
    <cofactor evidence="1">
        <name>Mg(2+)</name>
        <dbReference type="ChEBI" id="CHEBI:18420"/>
    </cofactor>
</comment>
<evidence type="ECO:0000256" key="4">
    <source>
        <dbReference type="ARBA" id="ARBA00022842"/>
    </source>
</evidence>
<dbReference type="Gene3D" id="1.10.150.240">
    <property type="entry name" value="Putative phosphatase, domain 2"/>
    <property type="match status" value="1"/>
</dbReference>